<evidence type="ECO:0000313" key="1">
    <source>
        <dbReference type="EMBL" id="GED25832.1"/>
    </source>
</evidence>
<protein>
    <recommendedName>
        <fullName evidence="5">PDZ domain-containing protein</fullName>
    </recommendedName>
</protein>
<dbReference type="EMBL" id="BJOD01000016">
    <property type="protein sequence ID" value="GED25832.1"/>
    <property type="molecule type" value="Genomic_DNA"/>
</dbReference>
<dbReference type="AlphaFoldDB" id="A0A3M8AUU6"/>
<dbReference type="GeneID" id="82813448"/>
<dbReference type="EMBL" id="RHHN01000037">
    <property type="protein sequence ID" value="RNB54961.1"/>
    <property type="molecule type" value="Genomic_DNA"/>
</dbReference>
<comment type="caution">
    <text evidence="2">The sequence shown here is derived from an EMBL/GenBank/DDBJ whole genome shotgun (WGS) entry which is preliminary data.</text>
</comment>
<evidence type="ECO:0008006" key="5">
    <source>
        <dbReference type="Google" id="ProtNLM"/>
    </source>
</evidence>
<evidence type="ECO:0000313" key="3">
    <source>
        <dbReference type="Proteomes" id="UP000276178"/>
    </source>
</evidence>
<dbReference type="Proteomes" id="UP000317180">
    <property type="component" value="Unassembled WGS sequence"/>
</dbReference>
<organism evidence="2 3">
    <name type="scientific">Brevibacillus agri</name>
    <dbReference type="NCBI Taxonomy" id="51101"/>
    <lineage>
        <taxon>Bacteria</taxon>
        <taxon>Bacillati</taxon>
        <taxon>Bacillota</taxon>
        <taxon>Bacilli</taxon>
        <taxon>Bacillales</taxon>
        <taxon>Paenibacillaceae</taxon>
        <taxon>Brevibacillus</taxon>
    </lineage>
</organism>
<evidence type="ECO:0000313" key="2">
    <source>
        <dbReference type="EMBL" id="RNB54961.1"/>
    </source>
</evidence>
<keyword evidence="4" id="KW-1185">Reference proteome</keyword>
<evidence type="ECO:0000313" key="4">
    <source>
        <dbReference type="Proteomes" id="UP000317180"/>
    </source>
</evidence>
<gene>
    <name evidence="1" type="ORF">BAG01nite_19340</name>
    <name evidence="2" type="ORF">EB820_12830</name>
</gene>
<dbReference type="Proteomes" id="UP000276178">
    <property type="component" value="Unassembled WGS sequence"/>
</dbReference>
<name>A0A3M8AUU6_9BACL</name>
<dbReference type="RefSeq" id="WP_005830777.1">
    <property type="nucleotide sequence ID" value="NZ_BJOD01000016.1"/>
</dbReference>
<accession>A0A3M8AUU6</accession>
<proteinExistence type="predicted"/>
<reference evidence="2 3" key="1">
    <citation type="submission" date="2018-10" db="EMBL/GenBank/DDBJ databases">
        <title>Phylogenomics of Brevibacillus.</title>
        <authorList>
            <person name="Dunlap C."/>
        </authorList>
    </citation>
    <scope>NUCLEOTIDE SEQUENCE [LARGE SCALE GENOMIC DNA]</scope>
    <source>
        <strain evidence="2 3">NRRL NRS 1219</strain>
    </source>
</reference>
<sequence>MLPFAGTGLKASNKQAIPKPKFEEIARVNALNKVENFLQNGDQIVSINGESSIPKIIYWTRYPQTIPDETVTVNIYGKQDLKMTKQLFIEKLMKANVQVRSRIS</sequence>
<reference evidence="1 4" key="2">
    <citation type="submission" date="2019-06" db="EMBL/GenBank/DDBJ databases">
        <title>Whole genome shotgun sequence of Brevibacillus agri NBRC 15538.</title>
        <authorList>
            <person name="Hosoyama A."/>
            <person name="Uohara A."/>
            <person name="Ohji S."/>
            <person name="Ichikawa N."/>
        </authorList>
    </citation>
    <scope>NUCLEOTIDE SEQUENCE [LARGE SCALE GENOMIC DNA]</scope>
    <source>
        <strain evidence="1 4">NBRC 15538</strain>
    </source>
</reference>